<feature type="transmembrane region" description="Helical" evidence="1">
    <location>
        <begin position="157"/>
        <end position="181"/>
    </location>
</feature>
<accession>A0A1Y2F6V4</accession>
<dbReference type="SUPFAM" id="SSF48097">
    <property type="entry name" value="Regulator of G-protein signaling, RGS"/>
    <property type="match status" value="1"/>
</dbReference>
<evidence type="ECO:0000313" key="4">
    <source>
        <dbReference type="Proteomes" id="UP000193920"/>
    </source>
</evidence>
<keyword evidence="4" id="KW-1185">Reference proteome</keyword>
<dbReference type="EMBL" id="MCOG01000014">
    <property type="protein sequence ID" value="ORY79628.1"/>
    <property type="molecule type" value="Genomic_DNA"/>
</dbReference>
<dbReference type="Pfam" id="PF00615">
    <property type="entry name" value="RGS"/>
    <property type="match status" value="1"/>
</dbReference>
<feature type="transmembrane region" description="Helical" evidence="1">
    <location>
        <begin position="6"/>
        <end position="25"/>
    </location>
</feature>
<keyword evidence="1" id="KW-0472">Membrane</keyword>
<dbReference type="OrthoDB" id="2137648at2759"/>
<feature type="transmembrane region" description="Helical" evidence="1">
    <location>
        <begin position="193"/>
        <end position="212"/>
    </location>
</feature>
<dbReference type="Gene3D" id="1.10.167.10">
    <property type="entry name" value="Regulator of G-protein Signalling 4, domain 2"/>
    <property type="match status" value="1"/>
</dbReference>
<comment type="caution">
    <text evidence="3">The sequence shown here is derived from an EMBL/GenBank/DDBJ whole genome shotgun (WGS) entry which is preliminary data.</text>
</comment>
<keyword evidence="1" id="KW-0812">Transmembrane</keyword>
<reference evidence="3 4" key="1">
    <citation type="submission" date="2016-08" db="EMBL/GenBank/DDBJ databases">
        <title>A Parts List for Fungal Cellulosomes Revealed by Comparative Genomics.</title>
        <authorList>
            <consortium name="DOE Joint Genome Institute"/>
            <person name="Haitjema C.H."/>
            <person name="Gilmore S.P."/>
            <person name="Henske J.K."/>
            <person name="Solomon K.V."/>
            <person name="De Groot R."/>
            <person name="Kuo A."/>
            <person name="Mondo S.J."/>
            <person name="Salamov A.A."/>
            <person name="Labutti K."/>
            <person name="Zhao Z."/>
            <person name="Chiniquy J."/>
            <person name="Barry K."/>
            <person name="Brewer H.M."/>
            <person name="Purvine S.O."/>
            <person name="Wright A.T."/>
            <person name="Boxma B."/>
            <person name="Van Alen T."/>
            <person name="Hackstein J.H."/>
            <person name="Baker S.E."/>
            <person name="Grigoriev I.V."/>
            <person name="O'Malley M.A."/>
        </authorList>
    </citation>
    <scope>NUCLEOTIDE SEQUENCE [LARGE SCALE GENOMIC DNA]</scope>
    <source>
        <strain evidence="3 4">G1</strain>
    </source>
</reference>
<dbReference type="InterPro" id="IPR016137">
    <property type="entry name" value="RGS"/>
</dbReference>
<dbReference type="InterPro" id="IPR044926">
    <property type="entry name" value="RGS_subdomain_2"/>
</dbReference>
<dbReference type="InterPro" id="IPR036305">
    <property type="entry name" value="RGS_sf"/>
</dbReference>
<sequence length="466" mass="54244">MKLSCSYTYYSATIATFIMQICYVFRAFRLILLYKLNIFKVTILSEERFTKKNVKLQEPNKYFRSMYKLVNNRLIKVSIPLLVLFVAIISGGFHLKANLDHKDFGPVCGTTPVDINARINSEMYGKCYMDKLAKNATLVEGIDKKYVSTFSFMHNMFLIPEVLSVLFIIVCLVIASIFTFTEITDNQKFGFKFDCFSSAIISIIVGIFYFYFKFKMKDIISLHKDGKDNGITTIHQLYLRSKRGILFFVIIGLYIQLSSVIIPLIQCIKIERFNKKNVNDSMHSLEFFKKVLKQQSLVEELKSIAIQEFSVENILFWENYCILHKMVDHVVNRFNDVDIADKDIEYYPLFSLEDLMYTPSQSESISSVVEDGSYNPNLPILPQLQPYFDTFYYTFIHEEGQSKVNLRASTVEKIDHELDNFPTVGIFDKAKNEVVEAMYFSIYPIFLQQNRNRLGRINSESDNYLI</sequence>
<feature type="domain" description="RGS" evidence="2">
    <location>
        <begin position="287"/>
        <end position="450"/>
    </location>
</feature>
<organism evidence="3 4">
    <name type="scientific">Neocallimastix californiae</name>
    <dbReference type="NCBI Taxonomy" id="1754190"/>
    <lineage>
        <taxon>Eukaryota</taxon>
        <taxon>Fungi</taxon>
        <taxon>Fungi incertae sedis</taxon>
        <taxon>Chytridiomycota</taxon>
        <taxon>Chytridiomycota incertae sedis</taxon>
        <taxon>Neocallimastigomycetes</taxon>
        <taxon>Neocallimastigales</taxon>
        <taxon>Neocallimastigaceae</taxon>
        <taxon>Neocallimastix</taxon>
    </lineage>
</organism>
<feature type="transmembrane region" description="Helical" evidence="1">
    <location>
        <begin position="245"/>
        <end position="265"/>
    </location>
</feature>
<dbReference type="AlphaFoldDB" id="A0A1Y2F6V4"/>
<dbReference type="Proteomes" id="UP000193920">
    <property type="component" value="Unassembled WGS sequence"/>
</dbReference>
<proteinExistence type="predicted"/>
<feature type="transmembrane region" description="Helical" evidence="1">
    <location>
        <begin position="74"/>
        <end position="95"/>
    </location>
</feature>
<keyword evidence="1" id="KW-1133">Transmembrane helix</keyword>
<name>A0A1Y2F6V4_9FUNG</name>
<evidence type="ECO:0000259" key="2">
    <source>
        <dbReference type="PROSITE" id="PS50132"/>
    </source>
</evidence>
<protein>
    <recommendedName>
        <fullName evidence="2">RGS domain-containing protein</fullName>
    </recommendedName>
</protein>
<gene>
    <name evidence="3" type="ORF">LY90DRAFT_500645</name>
</gene>
<evidence type="ECO:0000256" key="1">
    <source>
        <dbReference type="SAM" id="Phobius"/>
    </source>
</evidence>
<dbReference type="PROSITE" id="PS50132">
    <property type="entry name" value="RGS"/>
    <property type="match status" value="1"/>
</dbReference>
<evidence type="ECO:0000313" key="3">
    <source>
        <dbReference type="EMBL" id="ORY79628.1"/>
    </source>
</evidence>